<sequence>MDKHISDMLYSYNHNNVNIPFEDDKTKRSRKNLINPYKFKEPIQINKDINFYNNKIEIDQTCCINQKDTNKSKNVFKKNQISTKPLTSLEDTLDNSMLNNSISENVNKNKNKNNKFSNLCSDYKEAADDNHEFNIINNFKNCGNTQKFSKNVIIQDDTNNKFYTPKKESLEIEMKNDKNVNILTEELKKQTIASLQDSNFKNIETRLLRRHTTCENEKKEIFLKQNYKNENLSFTTNVYNTNSKCFNKKKNSDNNLLKGNSFSASYDNSMDGHTKKDIEYPTKLYMFNKVTNNDAKVIDSQKEKSIYIDKKGLFKDVCKSYMDQKLEIWYETDNHSNKEDDQENFICDGNKREIQNMVLNCSNSILNISNINMDVKSDYNISNTVHIGNSTYIGNKVIVAGKKKKKKKKKKPTTKQGETHTCKIGQENIEKINVEKGEVAKESNISNAIDFVPLRSNSDHSGNFCEKKSDYYNIIDSNEKNVEKKNIKNVKNVKNIKNFEHFEHFENIKKITDFKDNSPNLYSWKKTVFETLRKNKNCENKGSNDSSNDSSNNSSNNSSNIMDEENVLEKKQYVNVMNPLKSSIVEKKEKIIVPTDIEKNYSSNQCNRNCVKCSILNLSNKKNNCFNNFCHTSSDNNSSNEHIMGKKNCKKIVKKKKNKNNPRNSIKNVTLINAKNCNNDKKKKKNIDDFFPSTYFLLSNGAEKTNLSSSDIIEKKKLYNNLNMIKNKYSIYSDNIKVKNSAIYNVTNKEEEMLKDEKTKEKCGNGISLNMPKKKEEQNAGKMEENCIDFVKCENELSNCVFKRANYFCNEMENGSEEMKSGSEEINDARNVCGQNNCKKNNAMHDILSNNQMIIKDIEEIKKNKLFFEEICVFRMNEYTEESEQSDIYNYSDIKSELYQSEDDYNKELKRKPINLFELGSYNDIDITKFELNKNCYEHLNDEVTKLIKEEENYNLEMNIGLMFKKYINVIMNLSYNYLIIKKNEKNVLTCISYNNIIEIDIVKKNTKKGKISFKLVYVFKKKELKAEKNITLIFKTTKMGIYEKIKEKIGPLFNSGKMKSSFIGNNRNNNIVRGKTGTVSKIDKKKIYIDVETVYNYIINKYKQVHLLYLNHLLQMSEKKFKKKSMKQGFEILRLNCEYTKEIEEIRKKKNKLINDFTNKFEYYIKKYIQKNYFNILLIKSYETHFINYQKKTNNMLFNVIVKEKSAYEENIGRQSILLLFNALTSLYKSKMSKYFRSFVNNNRNFSKGKNAFSYTLTHINTILVKYETRHKAFVLSRLKFNYNNVSYFSFIMYKTYLKKLFLGYICLRDNRIFIKLIIEKNVIKLINRISRVIENQKYYAFLKLQKYIYEEKEKINKKICDNLMYTNNELCNNMDKIGMEKGINILEYLYKFKIKENLIKYFYILKGSQVNVSISQNKYYIKYSSIFVFVLNKIFQKKVQDILLHFVLKCFQNNNKNKLIYSTKNLELLFMQKEKRDVISILRFYDKFPYLFKYKNMNKAEIFTACIQNFVNTYNRKLLLNFLLKLHFLRYKEKFMKAYNCIGHIYNFTNILSKKIKKTIKFPFMLLLQNVRIINNQILMHRLKIKKKTQLKNSNHTRTFSSAPDPVSVITKYPYLLYNMEMSPDHTFVPDDKYSLPSNNSISDSFPYVYEDMDKIKRKISNFNNKVGNMN</sequence>
<accession>A0A077Y1L4</accession>
<organism evidence="2 3">
    <name type="scientific">Plasmodium yoelii</name>
    <dbReference type="NCBI Taxonomy" id="5861"/>
    <lineage>
        <taxon>Eukaryota</taxon>
        <taxon>Sar</taxon>
        <taxon>Alveolata</taxon>
        <taxon>Apicomplexa</taxon>
        <taxon>Aconoidasida</taxon>
        <taxon>Haemosporida</taxon>
        <taxon>Plasmodiidae</taxon>
        <taxon>Plasmodium</taxon>
        <taxon>Plasmodium (Vinckeia)</taxon>
    </lineage>
</organism>
<dbReference type="VEuPathDB" id="PlasmoDB:PY17X_0305100"/>
<reference evidence="2 3" key="1">
    <citation type="journal article" date="2014" name="BMC Biol.">
        <title>A comprehensive evaluation of rodent malaria parasite genomes and gene expression.</title>
        <authorList>
            <person name="Otto T.D."/>
            <person name="Bohme U."/>
            <person name="Jackson A.P."/>
            <person name="Hunt M."/>
            <person name="Franke-Fayard B."/>
            <person name="Hoeijmakers W.A."/>
            <person name="Religa A.A."/>
            <person name="Robertson L."/>
            <person name="Sanders M."/>
            <person name="Ogun S.A."/>
            <person name="Cunningham D."/>
            <person name="Erhart A."/>
            <person name="Billker O."/>
            <person name="Khan S.M."/>
            <person name="Stunnenberg H.G."/>
            <person name="Langhorne J."/>
            <person name="Holder A.A."/>
            <person name="Waters A.P."/>
            <person name="Newbold C.I."/>
            <person name="Pain A."/>
            <person name="Berriman M."/>
            <person name="Janse C.J."/>
        </authorList>
    </citation>
    <scope>NUCLEOTIDE SEQUENCE [LARGE SCALE GENOMIC DNA]</scope>
    <source>
        <strain evidence="2 3">YM</strain>
    </source>
</reference>
<evidence type="ECO:0000313" key="2">
    <source>
        <dbReference type="EMBL" id="CDU16238.1"/>
    </source>
</evidence>
<dbReference type="Proteomes" id="UP000072904">
    <property type="component" value="Chromosome 3"/>
</dbReference>
<feature type="region of interest" description="Disordered" evidence="1">
    <location>
        <begin position="537"/>
        <end position="566"/>
    </location>
</feature>
<evidence type="ECO:0000313" key="3">
    <source>
        <dbReference type="Proteomes" id="UP000072904"/>
    </source>
</evidence>
<evidence type="ECO:0000256" key="1">
    <source>
        <dbReference type="SAM" id="MobiDB-lite"/>
    </source>
</evidence>
<dbReference type="EMBL" id="LK934631">
    <property type="protein sequence ID" value="CDU16238.1"/>
    <property type="molecule type" value="Genomic_DNA"/>
</dbReference>
<dbReference type="VEuPathDB" id="PlasmoDB:PYYM_0305400"/>
<dbReference type="VEuPathDB" id="PlasmoDB:PY04357"/>
<dbReference type="VEuPathDB" id="PlasmoDB:Py17XNL_000303625"/>
<protein>
    <submittedName>
        <fullName evidence="2">Uncharacterized protein</fullName>
    </submittedName>
</protein>
<name>A0A077Y1L4_PLAYE</name>
<dbReference type="VEuPathDB" id="PlasmoDB:PY02065"/>
<gene>
    <name evidence="2" type="ORF">PYYM_0305400</name>
</gene>
<proteinExistence type="predicted"/>
<feature type="compositionally biased region" description="Low complexity" evidence="1">
    <location>
        <begin position="543"/>
        <end position="560"/>
    </location>
</feature>